<name>Q8RM66_BACFG</name>
<proteinExistence type="predicted"/>
<accession>Q8RM66</accession>
<dbReference type="EMBL" id="AY053505">
    <property type="protein sequence ID" value="AAL29903.1"/>
    <property type="molecule type" value="Genomic_DNA"/>
</dbReference>
<sequence length="95" mass="10653">MCIAFTSLMLPSCWLFVICRTVSALLFSSVPICPLVLSSPLFKCSTVWICRLYPLDQRIKRLIRSVDSLGLLMSYIKSRIPSMMSNPTSGIFSSI</sequence>
<evidence type="ECO:0000313" key="1">
    <source>
        <dbReference type="EMBL" id="AAL29903.1"/>
    </source>
</evidence>
<protein>
    <submittedName>
        <fullName evidence="1">Uncharacterized protein</fullName>
    </submittedName>
</protein>
<dbReference type="AlphaFoldDB" id="Q8RM66"/>
<organism evidence="1">
    <name type="scientific">Bacteroides fragilis</name>
    <dbReference type="NCBI Taxonomy" id="817"/>
    <lineage>
        <taxon>Bacteria</taxon>
        <taxon>Pseudomonadati</taxon>
        <taxon>Bacteroidota</taxon>
        <taxon>Bacteroidia</taxon>
        <taxon>Bacteroidales</taxon>
        <taxon>Bacteroidaceae</taxon>
        <taxon>Bacteroides</taxon>
    </lineage>
</organism>
<reference evidence="1" key="1">
    <citation type="journal article" date="2002" name="J. Bacteriol.">
        <title>Isolation and characterization of cLV25, a Bacteroides fragilis chromosomal transfer factor resembling multiple Bacteroides sp. mobilizable transposons.</title>
        <authorList>
            <person name="Bass K.A."/>
            <person name="Hecht D.W."/>
        </authorList>
    </citation>
    <scope>NUCLEOTIDE SEQUENCE</scope>
    <source>
        <strain evidence="1">LV25</strain>
    </source>
</reference>